<protein>
    <submittedName>
        <fullName evidence="1">Uncharacterized protein</fullName>
    </submittedName>
</protein>
<dbReference type="Proteomes" id="UP000031843">
    <property type="component" value="Chromosome secondary"/>
</dbReference>
<keyword evidence="2" id="KW-1185">Reference proteome</keyword>
<evidence type="ECO:0000313" key="1">
    <source>
        <dbReference type="EMBL" id="AJG22343.1"/>
    </source>
</evidence>
<dbReference type="KEGG" id="cbw:RR42_s0752"/>
<proteinExistence type="predicted"/>
<reference evidence="1 2" key="1">
    <citation type="journal article" date="2015" name="Genome Announc.">
        <title>Complete Genome Sequence of Cupriavidus basilensis 4G11, Isolated from the Oak Ridge Field Research Center Site.</title>
        <authorList>
            <person name="Ray J."/>
            <person name="Waters R.J."/>
            <person name="Skerker J.M."/>
            <person name="Kuehl J.V."/>
            <person name="Price M.N."/>
            <person name="Huang J."/>
            <person name="Chakraborty R."/>
            <person name="Arkin A.P."/>
            <person name="Deutschbauer A."/>
        </authorList>
    </citation>
    <scope>NUCLEOTIDE SEQUENCE [LARGE SCALE GENOMIC DNA]</scope>
    <source>
        <strain evidence="1">4G11</strain>
    </source>
</reference>
<dbReference type="EMBL" id="CP010537">
    <property type="protein sequence ID" value="AJG22343.1"/>
    <property type="molecule type" value="Genomic_DNA"/>
</dbReference>
<name>A0A0C4YH83_9BURK</name>
<dbReference type="AlphaFoldDB" id="A0A0C4YH83"/>
<dbReference type="OrthoDB" id="8854539at2"/>
<dbReference type="STRING" id="68895.RR42_s0752"/>
<sequence>MSFIFKALIVGCIAYFFFGAILADSRHADAQARRNEAQSALLVRLEAMHHPEVSLLVDEWRRAYPSPIDARLAELRVMAERLQADPASAKQFRVATKQAELDALPFSSPFGAQRARPGIGQ</sequence>
<evidence type="ECO:0000313" key="2">
    <source>
        <dbReference type="Proteomes" id="UP000031843"/>
    </source>
</evidence>
<organism evidence="1 2">
    <name type="scientific">Cupriavidus basilensis</name>
    <dbReference type="NCBI Taxonomy" id="68895"/>
    <lineage>
        <taxon>Bacteria</taxon>
        <taxon>Pseudomonadati</taxon>
        <taxon>Pseudomonadota</taxon>
        <taxon>Betaproteobacteria</taxon>
        <taxon>Burkholderiales</taxon>
        <taxon>Burkholderiaceae</taxon>
        <taxon>Cupriavidus</taxon>
    </lineage>
</organism>
<accession>A0A0C4YH83</accession>
<gene>
    <name evidence="1" type="ORF">RR42_s0752</name>
</gene>
<dbReference type="RefSeq" id="WP_043353770.1">
    <property type="nucleotide sequence ID" value="NZ_CP010537.1"/>
</dbReference>